<dbReference type="Pfam" id="PF11937">
    <property type="entry name" value="DUF3455"/>
    <property type="match status" value="1"/>
</dbReference>
<dbReference type="Proteomes" id="UP000193144">
    <property type="component" value="Unassembled WGS sequence"/>
</dbReference>
<dbReference type="PANTHER" id="PTHR35567">
    <property type="entry name" value="MALATE DEHYDROGENASE (AFU_ORTHOLOGUE AFUA_2G13800)"/>
    <property type="match status" value="1"/>
</dbReference>
<gene>
    <name evidence="2" type="ORF">BCR34DRAFT_492681</name>
</gene>
<keyword evidence="1" id="KW-0732">Signal</keyword>
<proteinExistence type="predicted"/>
<evidence type="ECO:0000256" key="1">
    <source>
        <dbReference type="SAM" id="SignalP"/>
    </source>
</evidence>
<name>A0A1Y1YYD2_9PLEO</name>
<keyword evidence="3" id="KW-1185">Reference proteome</keyword>
<dbReference type="AlphaFoldDB" id="A0A1Y1YYD2"/>
<dbReference type="InterPro" id="IPR021851">
    <property type="entry name" value="DUF3455"/>
</dbReference>
<sequence>MLTSTISTAFVVFSALASTVSAMPWGPPKPPRNQPGLAKLQSVMPLGTLQPPTGLELKFVGLGLGTQNYTCDNETAPISTTGALATLYDLGSRLNNDPMAQWKLASISGLSLSLSTRKWMMDAYLGAQGYNKVLGGHYFTAKVPTFSLYKIQASPFPLVFGKKNGTMDAPPTACPGLKGEGAVPWLQLIDNGGSQGGVNTVYRLETAGGKAPATCKGMKSTFEVPYAAQYWVFGPK</sequence>
<evidence type="ECO:0000313" key="2">
    <source>
        <dbReference type="EMBL" id="ORY03040.1"/>
    </source>
</evidence>
<evidence type="ECO:0000313" key="3">
    <source>
        <dbReference type="Proteomes" id="UP000193144"/>
    </source>
</evidence>
<accession>A0A1Y1YYD2</accession>
<dbReference type="PANTHER" id="PTHR35567:SF1">
    <property type="entry name" value="CONSERVED FUNGAL PROTEIN (AFU_ORTHOLOGUE AFUA_1G14230)"/>
    <property type="match status" value="1"/>
</dbReference>
<comment type="caution">
    <text evidence="2">The sequence shown here is derived from an EMBL/GenBank/DDBJ whole genome shotgun (WGS) entry which is preliminary data.</text>
</comment>
<reference evidence="2 3" key="1">
    <citation type="submission" date="2016-07" db="EMBL/GenBank/DDBJ databases">
        <title>Pervasive Adenine N6-methylation of Active Genes in Fungi.</title>
        <authorList>
            <consortium name="DOE Joint Genome Institute"/>
            <person name="Mondo S.J."/>
            <person name="Dannebaum R.O."/>
            <person name="Kuo R.C."/>
            <person name="Labutti K."/>
            <person name="Haridas S."/>
            <person name="Kuo A."/>
            <person name="Salamov A."/>
            <person name="Ahrendt S.R."/>
            <person name="Lipzen A."/>
            <person name="Sullivan W."/>
            <person name="Andreopoulos W.B."/>
            <person name="Clum A."/>
            <person name="Lindquist E."/>
            <person name="Daum C."/>
            <person name="Ramamoorthy G.K."/>
            <person name="Gryganskyi A."/>
            <person name="Culley D."/>
            <person name="Magnuson J.K."/>
            <person name="James T.Y."/>
            <person name="O'Malley M.A."/>
            <person name="Stajich J.E."/>
            <person name="Spatafora J.W."/>
            <person name="Visel A."/>
            <person name="Grigoriev I.V."/>
        </authorList>
    </citation>
    <scope>NUCLEOTIDE SEQUENCE [LARGE SCALE GENOMIC DNA]</scope>
    <source>
        <strain evidence="2 3">CBS 115471</strain>
    </source>
</reference>
<feature type="signal peptide" evidence="1">
    <location>
        <begin position="1"/>
        <end position="22"/>
    </location>
</feature>
<protein>
    <recommendedName>
        <fullName evidence="4">Malate dehydrogenase</fullName>
    </recommendedName>
</protein>
<feature type="chain" id="PRO_5012124048" description="Malate dehydrogenase" evidence="1">
    <location>
        <begin position="23"/>
        <end position="236"/>
    </location>
</feature>
<organism evidence="2 3">
    <name type="scientific">Clohesyomyces aquaticus</name>
    <dbReference type="NCBI Taxonomy" id="1231657"/>
    <lineage>
        <taxon>Eukaryota</taxon>
        <taxon>Fungi</taxon>
        <taxon>Dikarya</taxon>
        <taxon>Ascomycota</taxon>
        <taxon>Pezizomycotina</taxon>
        <taxon>Dothideomycetes</taxon>
        <taxon>Pleosporomycetidae</taxon>
        <taxon>Pleosporales</taxon>
        <taxon>Lindgomycetaceae</taxon>
        <taxon>Clohesyomyces</taxon>
    </lineage>
</organism>
<dbReference type="EMBL" id="MCFA01000151">
    <property type="protein sequence ID" value="ORY03040.1"/>
    <property type="molecule type" value="Genomic_DNA"/>
</dbReference>
<dbReference type="OrthoDB" id="1859733at2759"/>
<evidence type="ECO:0008006" key="4">
    <source>
        <dbReference type="Google" id="ProtNLM"/>
    </source>
</evidence>